<evidence type="ECO:0008006" key="4">
    <source>
        <dbReference type="Google" id="ProtNLM"/>
    </source>
</evidence>
<feature type="signal peptide" evidence="1">
    <location>
        <begin position="1"/>
        <end position="21"/>
    </location>
</feature>
<keyword evidence="3" id="KW-1185">Reference proteome</keyword>
<feature type="chain" id="PRO_5041999454" description="Secreted protein" evidence="1">
    <location>
        <begin position="22"/>
        <end position="104"/>
    </location>
</feature>
<proteinExistence type="predicted"/>
<name>A0AAD4L3R8_9AGAM</name>
<comment type="caution">
    <text evidence="2">The sequence shown here is derived from an EMBL/GenBank/DDBJ whole genome shotgun (WGS) entry which is preliminary data.</text>
</comment>
<evidence type="ECO:0000256" key="1">
    <source>
        <dbReference type="SAM" id="SignalP"/>
    </source>
</evidence>
<accession>A0AAD4L3R8</accession>
<sequence length="104" mass="11835">MRFCGVVGISSFFRLLLEVSGSMVMKSEMLESSDSRAQRCFERLHTRNSTPKHITDVRANPLTRKNPLIDIFFLFESVLLAGLSPTSSLSIRRPYLISTPTRDR</sequence>
<evidence type="ECO:0000313" key="3">
    <source>
        <dbReference type="Proteomes" id="UP001201163"/>
    </source>
</evidence>
<dbReference type="EMBL" id="JAKELL010000218">
    <property type="protein sequence ID" value="KAH8978547.1"/>
    <property type="molecule type" value="Genomic_DNA"/>
</dbReference>
<reference evidence="2" key="1">
    <citation type="submission" date="2022-01" db="EMBL/GenBank/DDBJ databases">
        <title>Comparative genomics reveals a dynamic genome evolution in the ectomycorrhizal milk-cap (Lactarius) mushrooms.</title>
        <authorList>
            <consortium name="DOE Joint Genome Institute"/>
            <person name="Lebreton A."/>
            <person name="Tang N."/>
            <person name="Kuo A."/>
            <person name="LaButti K."/>
            <person name="Drula E."/>
            <person name="Barry K."/>
            <person name="Clum A."/>
            <person name="Lipzen A."/>
            <person name="Mousain D."/>
            <person name="Ng V."/>
            <person name="Wang R."/>
            <person name="Wang X."/>
            <person name="Dai Y."/>
            <person name="Henrissat B."/>
            <person name="Grigoriev I.V."/>
            <person name="Guerin-Laguette A."/>
            <person name="Yu F."/>
            <person name="Martin F.M."/>
        </authorList>
    </citation>
    <scope>NUCLEOTIDE SEQUENCE</scope>
    <source>
        <strain evidence="2">QP</strain>
    </source>
</reference>
<organism evidence="2 3">
    <name type="scientific">Lactarius akahatsu</name>
    <dbReference type="NCBI Taxonomy" id="416441"/>
    <lineage>
        <taxon>Eukaryota</taxon>
        <taxon>Fungi</taxon>
        <taxon>Dikarya</taxon>
        <taxon>Basidiomycota</taxon>
        <taxon>Agaricomycotina</taxon>
        <taxon>Agaricomycetes</taxon>
        <taxon>Russulales</taxon>
        <taxon>Russulaceae</taxon>
        <taxon>Lactarius</taxon>
    </lineage>
</organism>
<protein>
    <recommendedName>
        <fullName evidence="4">Secreted protein</fullName>
    </recommendedName>
</protein>
<keyword evidence="1" id="KW-0732">Signal</keyword>
<dbReference type="AlphaFoldDB" id="A0AAD4L3R8"/>
<gene>
    <name evidence="2" type="ORF">EDB92DRAFT_555813</name>
</gene>
<dbReference type="Proteomes" id="UP001201163">
    <property type="component" value="Unassembled WGS sequence"/>
</dbReference>
<evidence type="ECO:0000313" key="2">
    <source>
        <dbReference type="EMBL" id="KAH8978547.1"/>
    </source>
</evidence>